<reference evidence="1" key="1">
    <citation type="journal article" date="2020" name="Nature">
        <title>Giant virus diversity and host interactions through global metagenomics.</title>
        <authorList>
            <person name="Schulz F."/>
            <person name="Roux S."/>
            <person name="Paez-Espino D."/>
            <person name="Jungbluth S."/>
            <person name="Walsh D.A."/>
            <person name="Denef V.J."/>
            <person name="McMahon K.D."/>
            <person name="Konstantinidis K.T."/>
            <person name="Eloe-Fadrosh E.A."/>
            <person name="Kyrpides N.C."/>
            <person name="Woyke T."/>
        </authorList>
    </citation>
    <scope>NUCLEOTIDE SEQUENCE</scope>
    <source>
        <strain evidence="1">GVMAG-M-3300009182-46</strain>
    </source>
</reference>
<accession>A0A6C0F5J6</accession>
<sequence>MFQQPHNPENAYNHVIDDLQNYMFTRKNIVKFLKNVSLTSASPSPKLPQVSTIKTPQKPTLFYPKQKDTLFWCFYAIKHGIDRYDMLDNTHFIVEKQEKFKYIELIRQKKDVLKMNKIKPISDLEDDLANKEAIGIKTFIALSILEGFNIIILDNRTFFESVNTDDKAVHVIQKDPQTKKFFYDDTCSEDKVNNYKETYYKLDTMDKKIKAISSYKLDELMEIAKKLGVNFSLKTNQGKKISKKDVYESIICNIG</sequence>
<evidence type="ECO:0000313" key="1">
    <source>
        <dbReference type="EMBL" id="QHT36131.1"/>
    </source>
</evidence>
<dbReference type="AlphaFoldDB" id="A0A6C0F5J6"/>
<organism evidence="1">
    <name type="scientific">viral metagenome</name>
    <dbReference type="NCBI Taxonomy" id="1070528"/>
    <lineage>
        <taxon>unclassified sequences</taxon>
        <taxon>metagenomes</taxon>
        <taxon>organismal metagenomes</taxon>
    </lineage>
</organism>
<proteinExistence type="predicted"/>
<name>A0A6C0F5J6_9ZZZZ</name>
<dbReference type="EMBL" id="MN739031">
    <property type="protein sequence ID" value="QHT36131.1"/>
    <property type="molecule type" value="Genomic_DNA"/>
</dbReference>
<protein>
    <submittedName>
        <fullName evidence="1">Uncharacterized protein</fullName>
    </submittedName>
</protein>